<reference evidence="2 3" key="1">
    <citation type="submission" date="2018-08" db="EMBL/GenBank/DDBJ databases">
        <title>A genome reference for cultivated species of the human gut microbiota.</title>
        <authorList>
            <person name="Zou Y."/>
            <person name="Xue W."/>
            <person name="Luo G."/>
        </authorList>
    </citation>
    <scope>NUCLEOTIDE SEQUENCE [LARGE SCALE GENOMIC DNA]</scope>
    <source>
        <strain evidence="2 3">AM31-10</strain>
    </source>
</reference>
<feature type="transmembrane region" description="Helical" evidence="1">
    <location>
        <begin position="111"/>
        <end position="129"/>
    </location>
</feature>
<organism evidence="2 3">
    <name type="scientific">Phocaeicola plebeius</name>
    <dbReference type="NCBI Taxonomy" id="310297"/>
    <lineage>
        <taxon>Bacteria</taxon>
        <taxon>Pseudomonadati</taxon>
        <taxon>Bacteroidota</taxon>
        <taxon>Bacteroidia</taxon>
        <taxon>Bacteroidales</taxon>
        <taxon>Bacteroidaceae</taxon>
        <taxon>Phocaeicola</taxon>
    </lineage>
</organism>
<keyword evidence="1" id="KW-1133">Transmembrane helix</keyword>
<gene>
    <name evidence="2" type="ORF">DW789_09365</name>
</gene>
<dbReference type="NCBIfam" id="NF041622">
    <property type="entry name" value="KwaA"/>
    <property type="match status" value="1"/>
</dbReference>
<keyword evidence="1" id="KW-0812">Transmembrane</keyword>
<name>A0A414FTF1_9BACT</name>
<dbReference type="RefSeq" id="WP_118165106.1">
    <property type="nucleotide sequence ID" value="NZ_QSJG01000017.1"/>
</dbReference>
<evidence type="ECO:0000313" key="3">
    <source>
        <dbReference type="Proteomes" id="UP000284361"/>
    </source>
</evidence>
<comment type="caution">
    <text evidence="2">The sequence shown here is derived from an EMBL/GenBank/DDBJ whole genome shotgun (WGS) entry which is preliminary data.</text>
</comment>
<protein>
    <submittedName>
        <fullName evidence="2">Uncharacterized protein</fullName>
    </submittedName>
</protein>
<dbReference type="EMBL" id="QSJG01000017">
    <property type="protein sequence ID" value="RHD54008.1"/>
    <property type="molecule type" value="Genomic_DNA"/>
</dbReference>
<proteinExistence type="predicted"/>
<evidence type="ECO:0000256" key="1">
    <source>
        <dbReference type="SAM" id="Phobius"/>
    </source>
</evidence>
<dbReference type="Proteomes" id="UP000284361">
    <property type="component" value="Unassembled WGS sequence"/>
</dbReference>
<accession>A0A414FTF1</accession>
<dbReference type="InterPro" id="IPR048118">
    <property type="entry name" value="KwaA"/>
</dbReference>
<evidence type="ECO:0000313" key="2">
    <source>
        <dbReference type="EMBL" id="RHD54008.1"/>
    </source>
</evidence>
<feature type="transmembrane region" description="Helical" evidence="1">
    <location>
        <begin position="47"/>
        <end position="66"/>
    </location>
</feature>
<keyword evidence="1" id="KW-0472">Membrane</keyword>
<dbReference type="AlphaFoldDB" id="A0A414FTF1"/>
<sequence length="189" mass="22221">MIRKVGLYILSLWLLFLLSIILTIDIPMYWGNDWIFIGIGELLKRNIVPLISVLGLIIGAISFYDFNHFLSGTRQMTYAIVEIENKESEHLSFLTTYIIPLICFNFESNRYVIVLLLLLIIIGIIYIRTDLYYANPTLAILGFRIYKVKLERNDISKSNVILISRKKLFLRDFVSYKKLDEKIFYSYKN</sequence>